<feature type="compositionally biased region" description="Polar residues" evidence="1">
    <location>
        <begin position="319"/>
        <end position="329"/>
    </location>
</feature>
<reference evidence="2" key="1">
    <citation type="submission" date="2016-08" db="EMBL/GenBank/DDBJ databases">
        <authorList>
            <person name="Seilhamer J.J."/>
        </authorList>
    </citation>
    <scope>NUCLEOTIDE SEQUENCE</scope>
    <source>
        <strain evidence="2">86</strain>
    </source>
</reference>
<dbReference type="AlphaFoldDB" id="A0A212LP38"/>
<accession>A0A212LP38</accession>
<evidence type="ECO:0000256" key="1">
    <source>
        <dbReference type="SAM" id="MobiDB-lite"/>
    </source>
</evidence>
<gene>
    <name evidence="2" type="ORF">KL86PLE_90306</name>
</gene>
<organism evidence="2">
    <name type="scientific">uncultured Pleomorphomonas sp</name>
    <dbReference type="NCBI Taxonomy" id="442121"/>
    <lineage>
        <taxon>Bacteria</taxon>
        <taxon>Pseudomonadati</taxon>
        <taxon>Pseudomonadota</taxon>
        <taxon>Alphaproteobacteria</taxon>
        <taxon>Hyphomicrobiales</taxon>
        <taxon>Pleomorphomonadaceae</taxon>
        <taxon>Pleomorphomonas</taxon>
        <taxon>environmental samples</taxon>
    </lineage>
</organism>
<name>A0A212LP38_9HYPH</name>
<sequence length="406" mass="42885">MDARRVPEFVGVDEIGVVGQEIDLGDQLLKPRVLLDDIVGKKGDADAALHRMLDGDEVVDPQGRQARVVVGPADAFEPVHVAQVVGRGDAEGDDPVLVDVLDGLRAAEALDVGRRGEQVEVHREQLALDQVGLGRLAQADGDVGLSHGEVELVVVEDELQLDVGVEVDELVDARGQPGGADADGGGDAQRAGRALAAVGQPALHVLELQEHVMGGAVEQFALLGEDQAAGVAVEQRHAEILLEGADLAADGGLAHVQAVAGVGEAPGVGGGVEYPELVPIHRVPLCRPHRCRRPRTGHRLLSSGRRQSTGPALPLVCSAASSDPKSSTPFRPDDSLLSVSSADPKSLATFRADVCLLSVASADPKSLATFRADDRLYLATSAYPKNMKTFRNRRFRFDASPFRRKP</sequence>
<dbReference type="EMBL" id="FMJD01000013">
    <property type="protein sequence ID" value="SCM79246.1"/>
    <property type="molecule type" value="Genomic_DNA"/>
</dbReference>
<proteinExistence type="predicted"/>
<feature type="region of interest" description="Disordered" evidence="1">
    <location>
        <begin position="296"/>
        <end position="336"/>
    </location>
</feature>
<protein>
    <submittedName>
        <fullName evidence="2">Uncharacterized protein</fullName>
    </submittedName>
</protein>
<evidence type="ECO:0000313" key="2">
    <source>
        <dbReference type="EMBL" id="SCM79246.1"/>
    </source>
</evidence>